<dbReference type="Pfam" id="PF00083">
    <property type="entry name" value="Sugar_tr"/>
    <property type="match status" value="1"/>
</dbReference>
<gene>
    <name evidence="9" type="ORF">KK083_05325</name>
</gene>
<keyword evidence="10" id="KW-1185">Reference proteome</keyword>
<feature type="transmembrane region" description="Helical" evidence="7">
    <location>
        <begin position="230"/>
        <end position="247"/>
    </location>
</feature>
<reference evidence="9 10" key="1">
    <citation type="submission" date="2021-05" db="EMBL/GenBank/DDBJ databases">
        <title>A Polyphasic approach of four new species of the genus Ohtaekwangia: Ohtaekwangia histidinii sp. nov., Ohtaekwangia cretensis sp. nov., Ohtaekwangia indiensis sp. nov., Ohtaekwangia reichenbachii sp. nov. from diverse environment.</title>
        <authorList>
            <person name="Octaviana S."/>
        </authorList>
    </citation>
    <scope>NUCLEOTIDE SEQUENCE [LARGE SCALE GENOMIC DNA]</scope>
    <source>
        <strain evidence="9 10">PWU4</strain>
    </source>
</reference>
<dbReference type="InterPro" id="IPR036259">
    <property type="entry name" value="MFS_trans_sf"/>
</dbReference>
<feature type="transmembrane region" description="Helical" evidence="7">
    <location>
        <begin position="347"/>
        <end position="367"/>
    </location>
</feature>
<evidence type="ECO:0000256" key="6">
    <source>
        <dbReference type="ARBA" id="ARBA00023136"/>
    </source>
</evidence>
<dbReference type="InterPro" id="IPR052714">
    <property type="entry name" value="MFS_Exporter"/>
</dbReference>
<evidence type="ECO:0000259" key="8">
    <source>
        <dbReference type="PROSITE" id="PS50850"/>
    </source>
</evidence>
<feature type="transmembrane region" description="Helical" evidence="7">
    <location>
        <begin position="62"/>
        <end position="89"/>
    </location>
</feature>
<comment type="function">
    <text evidence="1">Resistance to tetracycline by an active tetracycline efflux. This is an energy-dependent process that decreases the accumulation of the antibiotic in whole cells. This protein functions as a metal-tetracycline/H(+) antiporter.</text>
</comment>
<keyword evidence="5 7" id="KW-1133">Transmembrane helix</keyword>
<protein>
    <submittedName>
        <fullName evidence="9">MFS transporter</fullName>
    </submittedName>
</protein>
<dbReference type="PROSITE" id="PS50850">
    <property type="entry name" value="MFS"/>
    <property type="match status" value="1"/>
</dbReference>
<comment type="subcellular location">
    <subcellularLocation>
        <location evidence="2">Membrane</location>
        <topology evidence="2">Multi-pass membrane protein</topology>
    </subcellularLocation>
</comment>
<dbReference type="InterPro" id="IPR011701">
    <property type="entry name" value="MFS"/>
</dbReference>
<dbReference type="SUPFAM" id="SSF103473">
    <property type="entry name" value="MFS general substrate transporter"/>
    <property type="match status" value="1"/>
</dbReference>
<dbReference type="EMBL" id="JAHESF010000004">
    <property type="protein sequence ID" value="MBT1696285.1"/>
    <property type="molecule type" value="Genomic_DNA"/>
</dbReference>
<feature type="transmembrane region" description="Helical" evidence="7">
    <location>
        <begin position="317"/>
        <end position="341"/>
    </location>
</feature>
<evidence type="ECO:0000313" key="9">
    <source>
        <dbReference type="EMBL" id="MBT1696285.1"/>
    </source>
</evidence>
<dbReference type="InterPro" id="IPR005828">
    <property type="entry name" value="MFS_sugar_transport-like"/>
</dbReference>
<evidence type="ECO:0000313" key="10">
    <source>
        <dbReference type="Proteomes" id="UP001319200"/>
    </source>
</evidence>
<dbReference type="InterPro" id="IPR001958">
    <property type="entry name" value="Tet-R_TetA/multi-R_MdtG-like"/>
</dbReference>
<dbReference type="InterPro" id="IPR005829">
    <property type="entry name" value="Sugar_transporter_CS"/>
</dbReference>
<accession>A0AAP2DHK4</accession>
<feature type="domain" description="Major facilitator superfamily (MFS) profile" evidence="8">
    <location>
        <begin position="1"/>
        <end position="373"/>
    </location>
</feature>
<dbReference type="Pfam" id="PF07690">
    <property type="entry name" value="MFS_1"/>
    <property type="match status" value="1"/>
</dbReference>
<dbReference type="PROSITE" id="PS00216">
    <property type="entry name" value="SUGAR_TRANSPORT_1"/>
    <property type="match status" value="1"/>
</dbReference>
<evidence type="ECO:0000256" key="4">
    <source>
        <dbReference type="ARBA" id="ARBA00022692"/>
    </source>
</evidence>
<dbReference type="Gene3D" id="1.20.1250.20">
    <property type="entry name" value="MFS general substrate transporter like domains"/>
    <property type="match status" value="2"/>
</dbReference>
<dbReference type="GO" id="GO:0016020">
    <property type="term" value="C:membrane"/>
    <property type="evidence" value="ECO:0007669"/>
    <property type="project" value="UniProtKB-SubCell"/>
</dbReference>
<evidence type="ECO:0000256" key="5">
    <source>
        <dbReference type="ARBA" id="ARBA00022989"/>
    </source>
</evidence>
<evidence type="ECO:0000256" key="7">
    <source>
        <dbReference type="SAM" id="Phobius"/>
    </source>
</evidence>
<dbReference type="PANTHER" id="PTHR23531">
    <property type="entry name" value="QUINOLENE RESISTANCE PROTEIN NORA"/>
    <property type="match status" value="1"/>
</dbReference>
<dbReference type="AlphaFoldDB" id="A0AAP2DHK4"/>
<feature type="transmembrane region" description="Helical" evidence="7">
    <location>
        <begin position="196"/>
        <end position="218"/>
    </location>
</feature>
<proteinExistence type="inferred from homology"/>
<comment type="similarity">
    <text evidence="3">Belongs to the major facilitator superfamily. TCR/Tet family.</text>
</comment>
<feature type="transmembrane region" description="Helical" evidence="7">
    <location>
        <begin position="283"/>
        <end position="305"/>
    </location>
</feature>
<feature type="transmembrane region" description="Helical" evidence="7">
    <location>
        <begin position="259"/>
        <end position="277"/>
    </location>
</feature>
<dbReference type="CDD" id="cd17489">
    <property type="entry name" value="MFS_YfcJ_like"/>
    <property type="match status" value="1"/>
</dbReference>
<dbReference type="PANTHER" id="PTHR23531:SF1">
    <property type="entry name" value="QUINOLENE RESISTANCE PROTEIN NORA"/>
    <property type="match status" value="1"/>
</dbReference>
<evidence type="ECO:0000256" key="2">
    <source>
        <dbReference type="ARBA" id="ARBA00004141"/>
    </source>
</evidence>
<sequence length="376" mass="39960">MCLSSLLFFASFNMIVPELPAYLTSLGGAEYKGFIISLFTITALLSRPFSGKIADRLGRVPVMMAGSIVCFACSLMYPVLTSVAGFLLLRLIHGFSTGFTPTGQTAYLADIVPASKRGEAVGLLGTAGTLGMAGGPAIGGLLANQFGINAMFYCSSAFAILSVIIVANIKETLKEKHPISVALLKISKDDLFEPRVLVPCFIMVLCAYSYGTMLTVIPDFSVHVGIKNKGLLFTYFTVASLVVRLLGGKASDRWGRRAVLRISSLIIAIATLTMAFADSPLQLITGMALYGLGHGATSPTLLAWATDLSNARFKGRGIASLYIFMELGIGLGAFISGFIYGNQSSNFFVTFTVCSSLAALAFLHLTFSRSPVKIPS</sequence>
<dbReference type="InterPro" id="IPR020846">
    <property type="entry name" value="MFS_dom"/>
</dbReference>
<organism evidence="9 10">
    <name type="scientific">Chryseosolibacter histidini</name>
    <dbReference type="NCBI Taxonomy" id="2782349"/>
    <lineage>
        <taxon>Bacteria</taxon>
        <taxon>Pseudomonadati</taxon>
        <taxon>Bacteroidota</taxon>
        <taxon>Cytophagia</taxon>
        <taxon>Cytophagales</taxon>
        <taxon>Chryseotaleaceae</taxon>
        <taxon>Chryseosolibacter</taxon>
    </lineage>
</organism>
<name>A0AAP2DHK4_9BACT</name>
<dbReference type="PRINTS" id="PR01035">
    <property type="entry name" value="TCRTETA"/>
</dbReference>
<dbReference type="Proteomes" id="UP001319200">
    <property type="component" value="Unassembled WGS sequence"/>
</dbReference>
<comment type="caution">
    <text evidence="9">The sequence shown here is derived from an EMBL/GenBank/DDBJ whole genome shotgun (WGS) entry which is preliminary data.</text>
</comment>
<keyword evidence="6 7" id="KW-0472">Membrane</keyword>
<keyword evidence="4 7" id="KW-0812">Transmembrane</keyword>
<evidence type="ECO:0000256" key="1">
    <source>
        <dbReference type="ARBA" id="ARBA00003279"/>
    </source>
</evidence>
<dbReference type="GO" id="GO:0022857">
    <property type="term" value="F:transmembrane transporter activity"/>
    <property type="evidence" value="ECO:0007669"/>
    <property type="project" value="InterPro"/>
</dbReference>
<feature type="transmembrane region" description="Helical" evidence="7">
    <location>
        <begin position="150"/>
        <end position="169"/>
    </location>
</feature>
<evidence type="ECO:0000256" key="3">
    <source>
        <dbReference type="ARBA" id="ARBA00007520"/>
    </source>
</evidence>